<dbReference type="InterPro" id="IPR056802">
    <property type="entry name" value="ATR-like_M-HEAT"/>
</dbReference>
<proteinExistence type="inferred from homology"/>
<evidence type="ECO:0000259" key="24">
    <source>
        <dbReference type="PROSITE" id="PS51189"/>
    </source>
</evidence>
<dbReference type="InterPro" id="IPR011009">
    <property type="entry name" value="Kinase-like_dom_sf"/>
</dbReference>
<keyword evidence="12" id="KW-0156">Chromatin regulator</keyword>
<dbReference type="InterPro" id="IPR012993">
    <property type="entry name" value="UME"/>
</dbReference>
<dbReference type="Pfam" id="PF08064">
    <property type="entry name" value="UME"/>
    <property type="match status" value="1"/>
</dbReference>
<comment type="caution">
    <text evidence="26">The sequence shown here is derived from an EMBL/GenBank/DDBJ whole genome shotgun (WGS) entry which is preliminary data.</text>
</comment>
<dbReference type="GO" id="GO:0000723">
    <property type="term" value="P:telomere maintenance"/>
    <property type="evidence" value="ECO:0007669"/>
    <property type="project" value="TreeGrafter"/>
</dbReference>
<dbReference type="Proteomes" id="UP000192596">
    <property type="component" value="Unassembled WGS sequence"/>
</dbReference>
<dbReference type="SUPFAM" id="SSF56112">
    <property type="entry name" value="Protein kinase-like (PK-like)"/>
    <property type="match status" value="1"/>
</dbReference>
<evidence type="ECO:0000256" key="3">
    <source>
        <dbReference type="ARBA" id="ARBA00011370"/>
    </source>
</evidence>
<dbReference type="InterPro" id="IPR003152">
    <property type="entry name" value="FATC_dom"/>
</dbReference>
<evidence type="ECO:0000256" key="18">
    <source>
        <dbReference type="ARBA" id="ARBA00030459"/>
    </source>
</evidence>
<feature type="domain" description="FAT" evidence="24">
    <location>
        <begin position="1333"/>
        <end position="1907"/>
    </location>
</feature>
<dbReference type="GO" id="GO:0005524">
    <property type="term" value="F:ATP binding"/>
    <property type="evidence" value="ECO:0007669"/>
    <property type="project" value="UniProtKB-KW"/>
</dbReference>
<evidence type="ECO:0000259" key="23">
    <source>
        <dbReference type="PROSITE" id="PS50290"/>
    </source>
</evidence>
<comment type="catalytic activity">
    <reaction evidence="20">
        <text>L-threonyl-[protein] + ATP = O-phospho-L-threonyl-[protein] + ADP + H(+)</text>
        <dbReference type="Rhea" id="RHEA:46608"/>
        <dbReference type="Rhea" id="RHEA-COMP:11060"/>
        <dbReference type="Rhea" id="RHEA-COMP:11605"/>
        <dbReference type="ChEBI" id="CHEBI:15378"/>
        <dbReference type="ChEBI" id="CHEBI:30013"/>
        <dbReference type="ChEBI" id="CHEBI:30616"/>
        <dbReference type="ChEBI" id="CHEBI:61977"/>
        <dbReference type="ChEBI" id="CHEBI:456216"/>
        <dbReference type="EC" id="2.7.11.1"/>
    </reaction>
</comment>
<feature type="domain" description="PI3K/PI4K catalytic" evidence="23">
    <location>
        <begin position="2022"/>
        <end position="2330"/>
    </location>
</feature>
<name>A0A1V8THA6_9PEZI</name>
<dbReference type="EMBL" id="NAJO01000008">
    <property type="protein sequence ID" value="OQO10755.1"/>
    <property type="molecule type" value="Genomic_DNA"/>
</dbReference>
<dbReference type="FunFam" id="1.10.1070.11:FF:000031">
    <property type="entry name" value="Phosphatidyl inositol 3-kinase"/>
    <property type="match status" value="1"/>
</dbReference>
<dbReference type="GO" id="GO:0006281">
    <property type="term" value="P:DNA repair"/>
    <property type="evidence" value="ECO:0007669"/>
    <property type="project" value="UniProtKB-KW"/>
</dbReference>
<evidence type="ECO:0000256" key="10">
    <source>
        <dbReference type="ARBA" id="ARBA00022777"/>
    </source>
</evidence>
<evidence type="ECO:0000256" key="5">
    <source>
        <dbReference type="ARBA" id="ARBA00021345"/>
    </source>
</evidence>
<dbReference type="Pfam" id="PF02259">
    <property type="entry name" value="FAT"/>
    <property type="match status" value="1"/>
</dbReference>
<feature type="region of interest" description="Disordered" evidence="22">
    <location>
        <begin position="395"/>
        <end position="414"/>
    </location>
</feature>
<feature type="domain" description="FATC" evidence="25">
    <location>
        <begin position="2325"/>
        <end position="2357"/>
    </location>
</feature>
<dbReference type="InterPro" id="IPR018936">
    <property type="entry name" value="PI3/4_kinase_CS"/>
</dbReference>
<evidence type="ECO:0000256" key="8">
    <source>
        <dbReference type="ARBA" id="ARBA00022741"/>
    </source>
</evidence>
<keyword evidence="15" id="KW-0469">Meiosis</keyword>
<dbReference type="Pfam" id="PF00454">
    <property type="entry name" value="PI3_PI4_kinase"/>
    <property type="match status" value="1"/>
</dbReference>
<evidence type="ECO:0000256" key="2">
    <source>
        <dbReference type="ARBA" id="ARBA00010769"/>
    </source>
</evidence>
<dbReference type="InParanoid" id="A0A1V8THA6"/>
<dbReference type="PANTHER" id="PTHR11139:SF125">
    <property type="entry name" value="SERINE_THREONINE-PROTEIN KINASE MEC1"/>
    <property type="match status" value="1"/>
</dbReference>
<dbReference type="PROSITE" id="PS00916">
    <property type="entry name" value="PI3_4_KINASE_2"/>
    <property type="match status" value="1"/>
</dbReference>
<keyword evidence="6" id="KW-0723">Serine/threonine-protein kinase</keyword>
<dbReference type="Gene3D" id="3.30.1010.10">
    <property type="entry name" value="Phosphatidylinositol 3-kinase Catalytic Subunit, Chain A, domain 4"/>
    <property type="match status" value="1"/>
</dbReference>
<dbReference type="Pfam" id="PF25030">
    <property type="entry name" value="M-HEAT_ATR"/>
    <property type="match status" value="1"/>
</dbReference>
<dbReference type="InterPro" id="IPR050517">
    <property type="entry name" value="DDR_Repair_Kinase"/>
</dbReference>
<dbReference type="SMART" id="SM00146">
    <property type="entry name" value="PI3Kc"/>
    <property type="match status" value="1"/>
</dbReference>
<dbReference type="EC" id="2.7.11.1" evidence="4"/>
<dbReference type="PANTHER" id="PTHR11139">
    <property type="entry name" value="ATAXIA TELANGIECTASIA MUTATED ATM -RELATED"/>
    <property type="match status" value="1"/>
</dbReference>
<evidence type="ECO:0000256" key="19">
    <source>
        <dbReference type="ARBA" id="ARBA00033001"/>
    </source>
</evidence>
<evidence type="ECO:0000256" key="22">
    <source>
        <dbReference type="SAM" id="MobiDB-lite"/>
    </source>
</evidence>
<evidence type="ECO:0000256" key="15">
    <source>
        <dbReference type="ARBA" id="ARBA00023254"/>
    </source>
</evidence>
<dbReference type="PROSITE" id="PS51190">
    <property type="entry name" value="FATC"/>
    <property type="match status" value="1"/>
</dbReference>
<dbReference type="FunCoup" id="A0A1V8THA6">
    <property type="interactions" value="2119"/>
</dbReference>
<reference evidence="27" key="1">
    <citation type="submission" date="2017-03" db="EMBL/GenBank/DDBJ databases">
        <title>Genomes of endolithic fungi from Antarctica.</title>
        <authorList>
            <person name="Coleine C."/>
            <person name="Masonjones S."/>
            <person name="Stajich J.E."/>
        </authorList>
    </citation>
    <scope>NUCLEOTIDE SEQUENCE [LARGE SCALE GENOMIC DNA]</scope>
    <source>
        <strain evidence="27">CCFEE 5527</strain>
    </source>
</reference>
<evidence type="ECO:0000256" key="16">
    <source>
        <dbReference type="ARBA" id="ARBA00025079"/>
    </source>
</evidence>
<dbReference type="Pfam" id="PF23593">
    <property type="entry name" value="HEAT_ATR"/>
    <property type="match status" value="1"/>
</dbReference>
<dbReference type="PROSITE" id="PS51189">
    <property type="entry name" value="FAT"/>
    <property type="match status" value="1"/>
</dbReference>
<organism evidence="26 27">
    <name type="scientific">Cryoendolithus antarcticus</name>
    <dbReference type="NCBI Taxonomy" id="1507870"/>
    <lineage>
        <taxon>Eukaryota</taxon>
        <taxon>Fungi</taxon>
        <taxon>Dikarya</taxon>
        <taxon>Ascomycota</taxon>
        <taxon>Pezizomycotina</taxon>
        <taxon>Dothideomycetes</taxon>
        <taxon>Dothideomycetidae</taxon>
        <taxon>Cladosporiales</taxon>
        <taxon>Cladosporiaceae</taxon>
        <taxon>Cryoendolithus</taxon>
    </lineage>
</organism>
<evidence type="ECO:0000256" key="7">
    <source>
        <dbReference type="ARBA" id="ARBA00022679"/>
    </source>
</evidence>
<dbReference type="Gene3D" id="1.10.1070.11">
    <property type="entry name" value="Phosphatidylinositol 3-/4-kinase, catalytic domain"/>
    <property type="match status" value="1"/>
</dbReference>
<dbReference type="SMART" id="SM00802">
    <property type="entry name" value="UME"/>
    <property type="match status" value="1"/>
</dbReference>
<dbReference type="InterPro" id="IPR003151">
    <property type="entry name" value="PIK-rel_kinase_FAT"/>
</dbReference>
<evidence type="ECO:0000256" key="13">
    <source>
        <dbReference type="ARBA" id="ARBA00023204"/>
    </source>
</evidence>
<evidence type="ECO:0000256" key="17">
    <source>
        <dbReference type="ARBA" id="ARBA00029679"/>
    </source>
</evidence>
<evidence type="ECO:0000256" key="9">
    <source>
        <dbReference type="ARBA" id="ARBA00022763"/>
    </source>
</evidence>
<evidence type="ECO:0000256" key="21">
    <source>
        <dbReference type="ARBA" id="ARBA00048679"/>
    </source>
</evidence>
<sequence length="2357" mass="262080">MRVNGDGPPPSTLAAQIVHNQTRPPATQSNGEQATFAGLLHELLHNSDAAPETDVAVNVQLIAVVVKAGLSVLTHDNPFALWEELLSQAADSLKVVKATIARQPEVLITTVQPGGPQLLLWLVVRLLPLCGNPRCQDLLLADLLTSAITALEKSTKLWRVTEIMQDLIRSCVDDAIVTLESSDGSTARLAVVLPPMRWLSKLWPESETAIALPQHAQVVIDNSMQVILMSLTLSRSITSHPRWLDETYQRLHTILLREPLQSHRVDTWRDAIVRTLKLSSGASQLPILADLLADSAQTLPSQAVQRGIAEVLLDVLQAGLPQYVQYLEESMLRLVRSDVFQQLDPSLKSVMTQGLLREVASADLPDGLRDVDQDMVDVDAPQPRLWQTQPTDLARAGKRRRIRPQQGERQRGPLHSKLVETLGGDLNDLPALVSRAPAAYGGLDESDQCAVWVSLNEILRQVESSNDYISLLASLLDALELQNTKKPRVLCMQAIHTCVRKSTDTRVVDLAASRVGQVTLRALHSSLRELRIAAAHCLPAFLQVESATELSARNKQVALQYLRTLSDRDVPSELETLIVAWGQVATVSGENELNLVLLQLVDLLGHVNPIVCGLAFSEIERVAETKALSVEQLFAPYWSSVAVSAVSDLLSRPQKIQHLCDLLRKDVNQLLLMTQRETIPSLVLHQKKDELQRIASARGANVTIQDICLQPQSNLVATLSLLLAQPSADLEDTVLQCLSGVAPGFDGTDLAALIKPESVAIACELLRYIGDQPPSRKSRAYQAFQLFTNLSVRRPGQSKAHNKLTKTLAVFFETHILGMMASFSDVLSAASSEYSRTEQQRCLQGIAEMVLLAKSEVSIALPQIRACLQSAIEHKELCDKAWSAWLSLLPVLESDDIALITDQTFTLIVRHWAQFAPALQQTTYERVTEMIRSHNAAINKVVLLLPILSSIPLFAKLGTEIERLQNVETTEGRFKAFTKRLKSESKVIVLQALTELFPFLETHQGKIHDAAMSEQPDTWMTGLVRSLLDVTTQLASESDNAADLCGKCLGIVGCLDPNRVNATRPRKTLLIMSNFDKADEVIKWVVELLENVLVKAFKSASNARSQGFLAYVMQELLRFCEFNDATALRPRATQGNTASQRWLDMPEHVRTTLTPFLTSRYLVTSHAPANPPYREYPGFTPDSGHGSWLRGLVYDLMWKAKGDNAKMVFPLLARVIRGHDLSIAHFLLPYALTNVVLGGTVAETKSVQDEILAVLKSEPSNSTEIETIRLCSESVFTALDYMSLWLQGKKNIVSESRATAWRTGHSPTDFDEVGDQGQIQTIEQFLGSIPAEVTAARAMNCESYARGLFNWEQHIRQGRPLIPSASSAHEHEDLYDQLFDIYAQIDEPDGLEGLAVHLPFLTDEQQATLHVRAGRWTAAQSWYELQLADSPDDTTLQTSVLQCFRETGRYAPLLRYADSFSTAYSSDETRQASFTSLLPVMAEASCMIGDLEVLKRRFTQAPDAPATNFDIGLGTILVSATSEDPELGTARLAALRRSITAGISAASASSLQTCHTELKNLHILYEVEVLSRDHTHGNHPTLLSGFEKRLGAVGSYTSGKQSILGIRRAKMQSGKVVWNNAQVGASWLATAKLARKAGNSESAYNAVLRAHECGDVSAKLEEARLLWHDGHGRQAIQSLESAIAAGKFDDEGEGMDTTATVSTRSDALKQNMLLARAHLMVAKWLDASGQTQTKDMTAKYQYAAKTFQRWERGHYYLGKHYHKLLLADLAQPRVKQSEKTVTGDLTRLIIENLLRSIPFGNKYWHETIPKVLTLWLDLGTHAIQRTGKEPQNLFDLRVKALQACSRQFKKYFDRVPPYIFYQALPQMLSRISHPHPEVWKELMQVITKITLTHPSQALWRLLAVTKATDGIRRERAMEVISRLKDPKLRDKAAGVPTDLLMLIVSGQRLADGLLHASEAAVEARATQASLSRDLGFNHKLAPCNLVVPLESTLTASVPNVGTSANIRSHRAFAQDKVTIQAFEDEVRVLSSLQRPKKVTVRGSDGKRYNLLCKPKDDLRKDQRLMEFNGVINRALKRDAESSKRRLYIKTYAVIPLSEESGILEWVEGITPIRDILLNHYGRRNIRPNYVEIRAVLNDCTKDKDGGRGFIDKVLPQYPPLLHEWFAETYPEPDKWFAARVMYARSAAVMSIVGHVLGLGDRHGENILLREATGGVFHVDFNCLFDKGMTFERPELVPFRLTRNMVDAMGPYGYEGPFRRSCELTLGLLRQNKDTLNTILETFLYDPTTDFIGKKKKHTDGVPETPQEILDSVQGKLKGIYKKETVPLSTEGYVDALIREAVDPWNLSQMYIGWCAFL</sequence>
<evidence type="ECO:0000256" key="20">
    <source>
        <dbReference type="ARBA" id="ARBA00047899"/>
    </source>
</evidence>
<dbReference type="GO" id="GO:0005694">
    <property type="term" value="C:chromosome"/>
    <property type="evidence" value="ECO:0007669"/>
    <property type="project" value="TreeGrafter"/>
</dbReference>
<dbReference type="InterPro" id="IPR014009">
    <property type="entry name" value="PIK_FAT"/>
</dbReference>
<evidence type="ECO:0000313" key="26">
    <source>
        <dbReference type="EMBL" id="OQO10755.1"/>
    </source>
</evidence>
<dbReference type="InterPro" id="IPR058681">
    <property type="entry name" value="HEAT_MEC1_N"/>
</dbReference>
<gene>
    <name evidence="26" type="ORF">B0A48_04055</name>
</gene>
<evidence type="ECO:0000259" key="25">
    <source>
        <dbReference type="PROSITE" id="PS51190"/>
    </source>
</evidence>
<dbReference type="GO" id="GO:0005634">
    <property type="term" value="C:nucleus"/>
    <property type="evidence" value="ECO:0007669"/>
    <property type="project" value="UniProtKB-SubCell"/>
</dbReference>
<comment type="function">
    <text evidence="16">Serine/threonine protein kinase which activates checkpoint signaling upon genotoxic stresses such as ionizing radiation (IR), ultraviolet light (UV), or DNA replication stalling, thereby acting as a DNA damage sensor. Recognizes the substrate consensus sequence [ST]-Q. Phosphorylates histone H2A to form H2AS128ph (gamma-H2A) at sites of DNA damage, involved in the regulation of DNA damage response mechanism. Required for the control of telomere length and genome stability.</text>
</comment>
<comment type="subcellular location">
    <subcellularLocation>
        <location evidence="1">Nucleus</location>
    </subcellularLocation>
</comment>
<evidence type="ECO:0000256" key="1">
    <source>
        <dbReference type="ARBA" id="ARBA00004123"/>
    </source>
</evidence>
<keyword evidence="14" id="KW-0539">Nucleus</keyword>
<protein>
    <recommendedName>
        <fullName evidence="5">Serine/threonine-protein kinase MEC1</fullName>
        <ecNumber evidence="4">2.7.11.1</ecNumber>
    </recommendedName>
    <alternativeName>
        <fullName evidence="19">ATR homolog</fullName>
    </alternativeName>
    <alternativeName>
        <fullName evidence="18">DNA-damage checkpoint kinase MEC1</fullName>
    </alternativeName>
    <alternativeName>
        <fullName evidence="17">Mitosis entry checkpoint protein 1</fullName>
    </alternativeName>
</protein>
<dbReference type="OrthoDB" id="381190at2759"/>
<keyword evidence="7" id="KW-0808">Transferase</keyword>
<comment type="similarity">
    <text evidence="2">Belongs to the PI3/PI4-kinase family. ATM subfamily.</text>
</comment>
<keyword evidence="13" id="KW-0234">DNA repair</keyword>
<keyword evidence="8" id="KW-0547">Nucleotide-binding</keyword>
<evidence type="ECO:0000256" key="4">
    <source>
        <dbReference type="ARBA" id="ARBA00012513"/>
    </source>
</evidence>
<evidence type="ECO:0000256" key="6">
    <source>
        <dbReference type="ARBA" id="ARBA00022527"/>
    </source>
</evidence>
<dbReference type="PROSITE" id="PS50290">
    <property type="entry name" value="PI3_4_KINASE_3"/>
    <property type="match status" value="1"/>
</dbReference>
<evidence type="ECO:0000256" key="11">
    <source>
        <dbReference type="ARBA" id="ARBA00022840"/>
    </source>
</evidence>
<keyword evidence="27" id="KW-1185">Reference proteome</keyword>
<comment type="catalytic activity">
    <reaction evidence="21">
        <text>L-seryl-[protein] + ATP = O-phospho-L-seryl-[protein] + ADP + H(+)</text>
        <dbReference type="Rhea" id="RHEA:17989"/>
        <dbReference type="Rhea" id="RHEA-COMP:9863"/>
        <dbReference type="Rhea" id="RHEA-COMP:11604"/>
        <dbReference type="ChEBI" id="CHEBI:15378"/>
        <dbReference type="ChEBI" id="CHEBI:29999"/>
        <dbReference type="ChEBI" id="CHEBI:30616"/>
        <dbReference type="ChEBI" id="CHEBI:83421"/>
        <dbReference type="ChEBI" id="CHEBI:456216"/>
        <dbReference type="EC" id="2.7.11.1"/>
    </reaction>
</comment>
<dbReference type="InterPro" id="IPR016024">
    <property type="entry name" value="ARM-type_fold"/>
</dbReference>
<evidence type="ECO:0000313" key="27">
    <source>
        <dbReference type="Proteomes" id="UP000192596"/>
    </source>
</evidence>
<dbReference type="CDD" id="cd00892">
    <property type="entry name" value="PIKKc_ATR"/>
    <property type="match status" value="1"/>
</dbReference>
<dbReference type="GO" id="GO:0004674">
    <property type="term" value="F:protein serine/threonine kinase activity"/>
    <property type="evidence" value="ECO:0007669"/>
    <property type="project" value="UniProtKB-KW"/>
</dbReference>
<keyword evidence="9" id="KW-0227">DNA damage</keyword>
<dbReference type="Pfam" id="PF02260">
    <property type="entry name" value="FATC"/>
    <property type="match status" value="1"/>
</dbReference>
<dbReference type="InterPro" id="IPR036940">
    <property type="entry name" value="PI3/4_kinase_cat_sf"/>
</dbReference>
<dbReference type="STRING" id="1507870.A0A1V8THA6"/>
<keyword evidence="11" id="KW-0067">ATP-binding</keyword>
<accession>A0A1V8THA6</accession>
<evidence type="ECO:0000256" key="14">
    <source>
        <dbReference type="ARBA" id="ARBA00023242"/>
    </source>
</evidence>
<dbReference type="Pfam" id="PF25385">
    <property type="entry name" value="HEAT_MEC1_N"/>
    <property type="match status" value="1"/>
</dbReference>
<dbReference type="GO" id="GO:0000077">
    <property type="term" value="P:DNA damage checkpoint signaling"/>
    <property type="evidence" value="ECO:0007669"/>
    <property type="project" value="TreeGrafter"/>
</dbReference>
<dbReference type="InterPro" id="IPR057564">
    <property type="entry name" value="HEAT_ATR"/>
</dbReference>
<keyword evidence="10" id="KW-0418">Kinase</keyword>
<dbReference type="SMART" id="SM01343">
    <property type="entry name" value="FATC"/>
    <property type="match status" value="1"/>
</dbReference>
<evidence type="ECO:0000256" key="12">
    <source>
        <dbReference type="ARBA" id="ARBA00022853"/>
    </source>
</evidence>
<comment type="subunit">
    <text evidence="3">Associates with DNA double-strand breaks.</text>
</comment>
<dbReference type="SUPFAM" id="SSF48371">
    <property type="entry name" value="ARM repeat"/>
    <property type="match status" value="1"/>
</dbReference>
<dbReference type="InterPro" id="IPR000403">
    <property type="entry name" value="PI3/4_kinase_cat_dom"/>
</dbReference>